<evidence type="ECO:0000313" key="1">
    <source>
        <dbReference type="Ensembl" id="ENSMMUP00000080662.1"/>
    </source>
</evidence>
<dbReference type="PANTHER" id="PTHR46254">
    <property type="entry name" value="PROTEIN GVQW1-RELATED"/>
    <property type="match status" value="1"/>
</dbReference>
<sequence>DYRHESLCSAYTHTRTHTHTHTQTVHLNQSFFFLRQSLTLSVAQAGVQWCILGSLQAPTPGFTSFSCFSLPSSWYYRCLSPRPANFLYYYYFVFSRDGVSPC</sequence>
<dbReference type="AlphaFoldDB" id="A0A5F8AS45"/>
<dbReference type="GeneTree" id="ENSGT00940000161627"/>
<dbReference type="VEuPathDB" id="HostDB:ENSMMUG00000064911"/>
<reference evidence="1" key="3">
    <citation type="submission" date="2025-08" db="UniProtKB">
        <authorList>
            <consortium name="Ensembl"/>
        </authorList>
    </citation>
    <scope>IDENTIFICATION</scope>
    <source>
        <strain evidence="1">17573</strain>
    </source>
</reference>
<dbReference type="Bgee" id="ENSMMUG00000064911">
    <property type="expression patterns" value="Expressed in ileum and 11 other cell types or tissues"/>
</dbReference>
<evidence type="ECO:0000313" key="2">
    <source>
        <dbReference type="Proteomes" id="UP000006718"/>
    </source>
</evidence>
<reference evidence="1" key="4">
    <citation type="submission" date="2025-09" db="UniProtKB">
        <authorList>
            <consortium name="Ensembl"/>
        </authorList>
    </citation>
    <scope>IDENTIFICATION</scope>
    <source>
        <strain evidence="1">17573</strain>
    </source>
</reference>
<organism evidence="1 2">
    <name type="scientific">Macaca mulatta</name>
    <name type="common">Rhesus macaque</name>
    <dbReference type="NCBI Taxonomy" id="9544"/>
    <lineage>
        <taxon>Eukaryota</taxon>
        <taxon>Metazoa</taxon>
        <taxon>Chordata</taxon>
        <taxon>Craniata</taxon>
        <taxon>Vertebrata</taxon>
        <taxon>Euteleostomi</taxon>
        <taxon>Mammalia</taxon>
        <taxon>Eutheria</taxon>
        <taxon>Euarchontoglires</taxon>
        <taxon>Primates</taxon>
        <taxon>Haplorrhini</taxon>
        <taxon>Catarrhini</taxon>
        <taxon>Cercopithecidae</taxon>
        <taxon>Cercopithecinae</taxon>
        <taxon>Macaca</taxon>
    </lineage>
</organism>
<name>A0A5F8AS45_MACMU</name>
<dbReference type="Ensembl" id="ENSMMUT00000107228.1">
    <property type="protein sequence ID" value="ENSMMUP00000080662.1"/>
    <property type="gene ID" value="ENSMMUG00000064911.1"/>
</dbReference>
<reference evidence="1" key="2">
    <citation type="submission" date="2019-01" db="EMBL/GenBank/DDBJ databases">
        <authorList>
            <person name="Graves T."/>
            <person name="Eichler E.E."/>
            <person name="Wilson R.K."/>
        </authorList>
    </citation>
    <scope>NUCLEOTIDE SEQUENCE [LARGE SCALE GENOMIC DNA]</scope>
    <source>
        <strain evidence="1">17573</strain>
    </source>
</reference>
<proteinExistence type="predicted"/>
<accession>A0A5F8AS45</accession>
<dbReference type="Proteomes" id="UP000006718">
    <property type="component" value="Chromosome 10"/>
</dbReference>
<reference evidence="2" key="1">
    <citation type="journal article" date="2007" name="Science">
        <title>Evolutionary and biomedical insights from the rhesus macaque genome.</title>
        <authorList>
            <person name="Gibbs R.A."/>
            <person name="Rogers J."/>
            <person name="Katze M.G."/>
            <person name="Bumgarner R."/>
            <person name="Weinstock G.M."/>
            <person name="Mardis E.R."/>
            <person name="Remington K.A."/>
            <person name="Strausberg R.L."/>
            <person name="Venter J.C."/>
            <person name="Wilson R.K."/>
            <person name="Batzer M.A."/>
            <person name="Bustamante C.D."/>
            <person name="Eichler E.E."/>
            <person name="Hahn M.W."/>
            <person name="Hardison R.C."/>
            <person name="Makova K.D."/>
            <person name="Miller W."/>
            <person name="Milosavljevic A."/>
            <person name="Palermo R.E."/>
            <person name="Siepel A."/>
            <person name="Sikela J.M."/>
            <person name="Attaway T."/>
            <person name="Bell S."/>
            <person name="Bernard K.E."/>
            <person name="Buhay C.J."/>
            <person name="Chandrabose M.N."/>
            <person name="Dao M."/>
            <person name="Davis C."/>
            <person name="Delehaunty K.D."/>
            <person name="Ding Y."/>
            <person name="Dinh H.H."/>
            <person name="Dugan-Rocha S."/>
            <person name="Fulton L.A."/>
            <person name="Gabisi R.A."/>
            <person name="Garner T.T."/>
            <person name="Godfrey J."/>
            <person name="Hawes A.C."/>
            <person name="Hernandez J."/>
            <person name="Hines S."/>
            <person name="Holder M."/>
            <person name="Hume J."/>
            <person name="Jhangiani S.N."/>
            <person name="Joshi V."/>
            <person name="Khan Z.M."/>
            <person name="Kirkness E.F."/>
            <person name="Cree A."/>
            <person name="Fowler R.G."/>
            <person name="Lee S."/>
            <person name="Lewis L.R."/>
            <person name="Li Z."/>
            <person name="Liu Y.-S."/>
            <person name="Moore S.M."/>
            <person name="Muzny D."/>
            <person name="Nazareth L.V."/>
            <person name="Ngo D.N."/>
            <person name="Okwuonu G.O."/>
            <person name="Pai G."/>
            <person name="Parker D."/>
            <person name="Paul H.A."/>
            <person name="Pfannkoch C."/>
            <person name="Pohl C.S."/>
            <person name="Rogers Y.-H.C."/>
            <person name="Ruiz S.J."/>
            <person name="Sabo A."/>
            <person name="Santibanez J."/>
            <person name="Schneider B.W."/>
            <person name="Smith S.M."/>
            <person name="Sodergren E."/>
            <person name="Svatek A.F."/>
            <person name="Utterback T.R."/>
            <person name="Vattathil S."/>
            <person name="Warren W."/>
            <person name="White C.S."/>
            <person name="Chinwalla A.T."/>
            <person name="Feng Y."/>
            <person name="Halpern A.L."/>
            <person name="Hillier L.W."/>
            <person name="Huang X."/>
            <person name="Minx P."/>
            <person name="Nelson J.O."/>
            <person name="Pepin K.H."/>
            <person name="Qin X."/>
            <person name="Sutton G.G."/>
            <person name="Venter E."/>
            <person name="Walenz B.P."/>
            <person name="Wallis J.W."/>
            <person name="Worley K.C."/>
            <person name="Yang S.-P."/>
            <person name="Jones S.M."/>
            <person name="Marra M.A."/>
            <person name="Rocchi M."/>
            <person name="Schein J.E."/>
            <person name="Baertsch R."/>
            <person name="Clarke L."/>
            <person name="Csuros M."/>
            <person name="Glasscock J."/>
            <person name="Harris R.A."/>
            <person name="Havlak P."/>
            <person name="Jackson A.R."/>
            <person name="Jiang H."/>
            <person name="Liu Y."/>
            <person name="Messina D.N."/>
            <person name="Shen Y."/>
            <person name="Song H.X.-Z."/>
            <person name="Wylie T."/>
            <person name="Zhang L."/>
            <person name="Birney E."/>
            <person name="Han K."/>
            <person name="Konkel M.K."/>
            <person name="Lee J."/>
            <person name="Smit A.F.A."/>
            <person name="Ullmer B."/>
            <person name="Wang H."/>
            <person name="Xing J."/>
            <person name="Burhans R."/>
            <person name="Cheng Z."/>
            <person name="Karro J.E."/>
            <person name="Ma J."/>
            <person name="Raney B."/>
            <person name="She X."/>
            <person name="Cox M.J."/>
            <person name="Demuth J.P."/>
            <person name="Dumas L.J."/>
            <person name="Han S.-G."/>
            <person name="Hopkins J."/>
            <person name="Karimpour-Fard A."/>
            <person name="Kim Y.H."/>
            <person name="Pollack J.R."/>
            <person name="Vinar T."/>
            <person name="Addo-Quaye C."/>
            <person name="Degenhardt J."/>
            <person name="Denby A."/>
            <person name="Hubisz M.J."/>
            <person name="Indap A."/>
            <person name="Kosiol C."/>
            <person name="Lahn B.T."/>
            <person name="Lawson H.A."/>
            <person name="Marklein A."/>
            <person name="Nielsen R."/>
            <person name="Vallender E.J."/>
            <person name="Clark A.G."/>
            <person name="Ferguson B."/>
            <person name="Hernandez R.D."/>
            <person name="Hirani K."/>
            <person name="Kehrer-Sawatzki H."/>
            <person name="Kolb J."/>
            <person name="Patil S."/>
            <person name="Pu L.-L."/>
            <person name="Ren Y."/>
            <person name="Smith D.G."/>
            <person name="Wheeler D.A."/>
            <person name="Schenck I."/>
            <person name="Ball E.V."/>
            <person name="Chen R."/>
            <person name="Cooper D.N."/>
            <person name="Giardine B."/>
            <person name="Hsu F."/>
            <person name="Kent W.J."/>
            <person name="Lesk A."/>
            <person name="Nelson D.L."/>
            <person name="O'brien W.E."/>
            <person name="Pruefer K."/>
            <person name="Stenson P.D."/>
            <person name="Wallace J.C."/>
            <person name="Ke H."/>
            <person name="Liu X.-M."/>
            <person name="Wang P."/>
            <person name="Xiang A.P."/>
            <person name="Yang F."/>
            <person name="Barber G.P."/>
            <person name="Haussler D."/>
            <person name="Karolchik D."/>
            <person name="Kern A.D."/>
            <person name="Kuhn R.M."/>
            <person name="Smith K.E."/>
            <person name="Zwieg A.S."/>
        </authorList>
    </citation>
    <scope>NUCLEOTIDE SEQUENCE [LARGE SCALE GENOMIC DNA]</scope>
    <source>
        <strain evidence="2">17573</strain>
    </source>
</reference>
<keyword evidence="2" id="KW-1185">Reference proteome</keyword>
<dbReference type="InParanoid" id="A0A5F8AS45"/>
<protein>
    <submittedName>
        <fullName evidence="1">Uncharacterized protein</fullName>
    </submittedName>
</protein>
<dbReference type="PANTHER" id="PTHR46254:SF6">
    <property type="entry name" value="HIGH MOBILITY GROUP AT-HOOK 2"/>
    <property type="match status" value="1"/>
</dbReference>